<sequence>MSKLKKLLERIRNNPKNVRFEELDKILIHYGFTKRQSSKGSSHYYYTKGEKLLSVPFHKPHIKATYVERAIELLEGEINDDE</sequence>
<name>A0A1Q8QGC4_9FIRM</name>
<evidence type="ECO:0008006" key="3">
    <source>
        <dbReference type="Google" id="ProtNLM"/>
    </source>
</evidence>
<proteinExistence type="predicted"/>
<dbReference type="STRING" id="1888891.DSOL_5025"/>
<dbReference type="OrthoDB" id="361893at2"/>
<dbReference type="InterPro" id="IPR012933">
    <property type="entry name" value="HicA_mRNA_interferase"/>
</dbReference>
<evidence type="ECO:0000313" key="1">
    <source>
        <dbReference type="EMBL" id="OLN26365.1"/>
    </source>
</evidence>
<dbReference type="Pfam" id="PF07927">
    <property type="entry name" value="HicA_toxin"/>
    <property type="match status" value="1"/>
</dbReference>
<evidence type="ECO:0000313" key="2">
    <source>
        <dbReference type="Proteomes" id="UP000186102"/>
    </source>
</evidence>
<keyword evidence="2" id="KW-1185">Reference proteome</keyword>
<accession>A0A1Q8QGC4</accession>
<protein>
    <recommendedName>
        <fullName evidence="3">Toxin HicA</fullName>
    </recommendedName>
</protein>
<comment type="caution">
    <text evidence="1">The sequence shown here is derived from an EMBL/GenBank/DDBJ whole genome shotgun (WGS) entry which is preliminary data.</text>
</comment>
<reference evidence="1 2" key="1">
    <citation type="submission" date="2016-09" db="EMBL/GenBank/DDBJ databases">
        <title>Complete genome of Desulfosporosinus sp. OL.</title>
        <authorList>
            <person name="Mardanov A."/>
            <person name="Beletsky A."/>
            <person name="Panova A."/>
            <person name="Karnachuk O."/>
            <person name="Ravin N."/>
        </authorList>
    </citation>
    <scope>NUCLEOTIDE SEQUENCE [LARGE SCALE GENOMIC DNA]</scope>
    <source>
        <strain evidence="1 2">OL</strain>
    </source>
</reference>
<dbReference type="GO" id="GO:0003729">
    <property type="term" value="F:mRNA binding"/>
    <property type="evidence" value="ECO:0007669"/>
    <property type="project" value="InterPro"/>
</dbReference>
<dbReference type="EMBL" id="MLBF01000079">
    <property type="protein sequence ID" value="OLN26365.1"/>
    <property type="molecule type" value="Genomic_DNA"/>
</dbReference>
<dbReference type="SUPFAM" id="SSF54786">
    <property type="entry name" value="YcfA/nrd intein domain"/>
    <property type="match status" value="1"/>
</dbReference>
<dbReference type="AlphaFoldDB" id="A0A1Q8QGC4"/>
<organism evidence="1 2">
    <name type="scientific">Desulfosporosinus metallidurans</name>
    <dbReference type="NCBI Taxonomy" id="1888891"/>
    <lineage>
        <taxon>Bacteria</taxon>
        <taxon>Bacillati</taxon>
        <taxon>Bacillota</taxon>
        <taxon>Clostridia</taxon>
        <taxon>Eubacteriales</taxon>
        <taxon>Desulfitobacteriaceae</taxon>
        <taxon>Desulfosporosinus</taxon>
    </lineage>
</organism>
<dbReference type="Proteomes" id="UP000186102">
    <property type="component" value="Unassembled WGS sequence"/>
</dbReference>
<gene>
    <name evidence="1" type="ORF">DSOL_5025</name>
</gene>